<dbReference type="InterPro" id="IPR014001">
    <property type="entry name" value="Helicase_ATP-bd"/>
</dbReference>
<keyword evidence="1" id="KW-0547">Nucleotide-binding</keyword>
<organism evidence="8 9">
    <name type="scientific">Candidatus Iainarchaeum sp</name>
    <dbReference type="NCBI Taxonomy" id="3101447"/>
    <lineage>
        <taxon>Archaea</taxon>
        <taxon>Candidatus Iainarchaeota</taxon>
        <taxon>Candidatus Iainarchaeia</taxon>
        <taxon>Candidatus Iainarchaeales</taxon>
        <taxon>Candidatus Iainarchaeaceae</taxon>
        <taxon>Candidatus Iainarchaeum</taxon>
    </lineage>
</organism>
<evidence type="ECO:0000259" key="7">
    <source>
        <dbReference type="PROSITE" id="PS51194"/>
    </source>
</evidence>
<protein>
    <submittedName>
        <fullName evidence="8">DEAD/DEAH box helicase</fullName>
    </submittedName>
</protein>
<evidence type="ECO:0000313" key="8">
    <source>
        <dbReference type="EMBL" id="HIH33600.1"/>
    </source>
</evidence>
<dbReference type="SUPFAM" id="SSF52540">
    <property type="entry name" value="P-loop containing nucleoside triphosphate hydrolases"/>
    <property type="match status" value="1"/>
</dbReference>
<dbReference type="Pfam" id="PF00271">
    <property type="entry name" value="Helicase_C"/>
    <property type="match status" value="1"/>
</dbReference>
<dbReference type="Pfam" id="PF00270">
    <property type="entry name" value="DEAD"/>
    <property type="match status" value="1"/>
</dbReference>
<evidence type="ECO:0000256" key="5">
    <source>
        <dbReference type="SAM" id="MobiDB-lite"/>
    </source>
</evidence>
<dbReference type="GO" id="GO:0003676">
    <property type="term" value="F:nucleic acid binding"/>
    <property type="evidence" value="ECO:0007669"/>
    <property type="project" value="InterPro"/>
</dbReference>
<reference evidence="9" key="1">
    <citation type="journal article" date="2020" name="bioRxiv">
        <title>A rank-normalized archaeal taxonomy based on genome phylogeny resolves widespread incomplete and uneven classifications.</title>
        <authorList>
            <person name="Rinke C."/>
            <person name="Chuvochina M."/>
            <person name="Mussig A.J."/>
            <person name="Chaumeil P.-A."/>
            <person name="Waite D.W."/>
            <person name="Whitman W.B."/>
            <person name="Parks D.H."/>
            <person name="Hugenholtz P."/>
        </authorList>
    </citation>
    <scope>NUCLEOTIDE SEQUENCE [LARGE SCALE GENOMIC DNA]</scope>
</reference>
<dbReference type="CDD" id="cd00268">
    <property type="entry name" value="DEADc"/>
    <property type="match status" value="1"/>
</dbReference>
<dbReference type="CDD" id="cd18787">
    <property type="entry name" value="SF2_C_DEAD"/>
    <property type="match status" value="1"/>
</dbReference>
<keyword evidence="4" id="KW-0067">ATP-binding</keyword>
<dbReference type="InterPro" id="IPR001650">
    <property type="entry name" value="Helicase_C-like"/>
</dbReference>
<keyword evidence="2" id="KW-0378">Hydrolase</keyword>
<evidence type="ECO:0000256" key="1">
    <source>
        <dbReference type="ARBA" id="ARBA00022741"/>
    </source>
</evidence>
<evidence type="ECO:0000313" key="9">
    <source>
        <dbReference type="Proteomes" id="UP000527315"/>
    </source>
</evidence>
<feature type="compositionally biased region" description="Basic and acidic residues" evidence="5">
    <location>
        <begin position="392"/>
        <end position="416"/>
    </location>
</feature>
<keyword evidence="3 8" id="KW-0347">Helicase</keyword>
<accession>A0A7J4KWH3</accession>
<proteinExistence type="predicted"/>
<comment type="caution">
    <text evidence="8">The sequence shown here is derived from an EMBL/GenBank/DDBJ whole genome shotgun (WGS) entry which is preliminary data.</text>
</comment>
<dbReference type="PROSITE" id="PS51194">
    <property type="entry name" value="HELICASE_CTER"/>
    <property type="match status" value="1"/>
</dbReference>
<dbReference type="EMBL" id="DUFJ01000111">
    <property type="protein sequence ID" value="HIH33600.1"/>
    <property type="molecule type" value="Genomic_DNA"/>
</dbReference>
<feature type="region of interest" description="Disordered" evidence="5">
    <location>
        <begin position="377"/>
        <end position="416"/>
    </location>
</feature>
<dbReference type="GO" id="GO:0140097">
    <property type="term" value="F:catalytic activity, acting on DNA"/>
    <property type="evidence" value="ECO:0007669"/>
    <property type="project" value="UniProtKB-ARBA"/>
</dbReference>
<dbReference type="PANTHER" id="PTHR47959:SF1">
    <property type="entry name" value="ATP-DEPENDENT RNA HELICASE DBPA"/>
    <property type="match status" value="1"/>
</dbReference>
<dbReference type="Gene3D" id="3.40.50.300">
    <property type="entry name" value="P-loop containing nucleotide triphosphate hydrolases"/>
    <property type="match status" value="2"/>
</dbReference>
<dbReference type="GO" id="GO:0003724">
    <property type="term" value="F:RNA helicase activity"/>
    <property type="evidence" value="ECO:0007669"/>
    <property type="project" value="TreeGrafter"/>
</dbReference>
<dbReference type="SMART" id="SM00487">
    <property type="entry name" value="DEXDc"/>
    <property type="match status" value="1"/>
</dbReference>
<dbReference type="GO" id="GO:0005829">
    <property type="term" value="C:cytosol"/>
    <property type="evidence" value="ECO:0007669"/>
    <property type="project" value="TreeGrafter"/>
</dbReference>
<evidence type="ECO:0000256" key="3">
    <source>
        <dbReference type="ARBA" id="ARBA00022806"/>
    </source>
</evidence>
<evidence type="ECO:0000256" key="4">
    <source>
        <dbReference type="ARBA" id="ARBA00022840"/>
    </source>
</evidence>
<feature type="domain" description="Helicase ATP-binding" evidence="6">
    <location>
        <begin position="29"/>
        <end position="198"/>
    </location>
</feature>
<dbReference type="InterPro" id="IPR044742">
    <property type="entry name" value="DEAD/DEAH_RhlB"/>
</dbReference>
<dbReference type="GO" id="GO:0016787">
    <property type="term" value="F:hydrolase activity"/>
    <property type="evidence" value="ECO:0007669"/>
    <property type="project" value="UniProtKB-KW"/>
</dbReference>
<dbReference type="InterPro" id="IPR050079">
    <property type="entry name" value="DEAD_box_RNA_helicase"/>
</dbReference>
<evidence type="ECO:0000259" key="6">
    <source>
        <dbReference type="PROSITE" id="PS51192"/>
    </source>
</evidence>
<sequence>MSTKLSENVLKALDSLGFKEFTEVQEKAIPYALSGEDLIVQSRTGTGKTAAFAIPILEKASMERHVQALILVPTRELAVQVFEDFRKLGKFTGLESVVAYGGVGIEQQARKIRNGAQIVVGTPGRILDLIGRNALSLSKIRFFVLDEADLMLAMGFIRDVERIMSFTPAKKQVLLYCVDFPQEIIRLAERFMRYPQHVKLISEDKSAQGVKQCFYQVMPKRKLGALIYLLKELNPSRAIIFCKTKRQVTDLEAQLNFNGIQASGIQGDMSQALRNRVMDDFKSKKTRILIATDVAARGIHVDKISHIINFVLPHDINYYIHRIGRTGRMRDVGEAVSLCYSDEMGKLGQIERLMGKTLEEKFLPDFIPAPKFTKTFHQSRSQNRFHSQRPRQYHEFRNKDSRRPSFRKSYNERYAE</sequence>
<dbReference type="PROSITE" id="PS51192">
    <property type="entry name" value="HELICASE_ATP_BIND_1"/>
    <property type="match status" value="1"/>
</dbReference>
<dbReference type="InterPro" id="IPR027417">
    <property type="entry name" value="P-loop_NTPase"/>
</dbReference>
<dbReference type="Proteomes" id="UP000527315">
    <property type="component" value="Unassembled WGS sequence"/>
</dbReference>
<gene>
    <name evidence="8" type="ORF">HA227_05125</name>
</gene>
<name>A0A7J4KWH3_9ARCH</name>
<feature type="domain" description="Helicase C-terminal" evidence="7">
    <location>
        <begin position="222"/>
        <end position="369"/>
    </location>
</feature>
<evidence type="ECO:0000256" key="2">
    <source>
        <dbReference type="ARBA" id="ARBA00022801"/>
    </source>
</evidence>
<dbReference type="PANTHER" id="PTHR47959">
    <property type="entry name" value="ATP-DEPENDENT RNA HELICASE RHLE-RELATED"/>
    <property type="match status" value="1"/>
</dbReference>
<dbReference type="AlphaFoldDB" id="A0A7J4KWH3"/>
<dbReference type="InterPro" id="IPR011545">
    <property type="entry name" value="DEAD/DEAH_box_helicase_dom"/>
</dbReference>
<dbReference type="SMART" id="SM00490">
    <property type="entry name" value="HELICc"/>
    <property type="match status" value="1"/>
</dbReference>
<dbReference type="GO" id="GO:0005524">
    <property type="term" value="F:ATP binding"/>
    <property type="evidence" value="ECO:0007669"/>
    <property type="project" value="UniProtKB-KW"/>
</dbReference>